<dbReference type="AlphaFoldDB" id="A0A7S1T7J8"/>
<dbReference type="GO" id="GO:0052927">
    <property type="term" value="F:CC tRNA cytidylyltransferase activity"/>
    <property type="evidence" value="ECO:0007669"/>
    <property type="project" value="TreeGrafter"/>
</dbReference>
<organism evidence="2">
    <name type="scientific">Tetraselmis chuii</name>
    <dbReference type="NCBI Taxonomy" id="63592"/>
    <lineage>
        <taxon>Eukaryota</taxon>
        <taxon>Viridiplantae</taxon>
        <taxon>Chlorophyta</taxon>
        <taxon>core chlorophytes</taxon>
        <taxon>Chlorodendrophyceae</taxon>
        <taxon>Chlorodendrales</taxon>
        <taxon>Chlorodendraceae</taxon>
        <taxon>Tetraselmis</taxon>
    </lineage>
</organism>
<proteinExistence type="predicted"/>
<accession>A0A7S1T7J8</accession>
<dbReference type="PANTHER" id="PTHR13734:SF5">
    <property type="entry name" value="CCA TRNA NUCLEOTIDYLTRANSFERASE, MITOCHONDRIAL"/>
    <property type="match status" value="1"/>
</dbReference>
<reference evidence="2" key="1">
    <citation type="submission" date="2021-01" db="EMBL/GenBank/DDBJ databases">
        <authorList>
            <person name="Corre E."/>
            <person name="Pelletier E."/>
            <person name="Niang G."/>
            <person name="Scheremetjew M."/>
            <person name="Finn R."/>
            <person name="Kale V."/>
            <person name="Holt S."/>
            <person name="Cochrane G."/>
            <person name="Meng A."/>
            <person name="Brown T."/>
            <person name="Cohen L."/>
        </authorList>
    </citation>
    <scope>NUCLEOTIDE SEQUENCE</scope>
    <source>
        <strain evidence="2">PLY429</strain>
    </source>
</reference>
<evidence type="ECO:0008006" key="3">
    <source>
        <dbReference type="Google" id="ProtNLM"/>
    </source>
</evidence>
<dbReference type="EMBL" id="HBGG01041899">
    <property type="protein sequence ID" value="CAD9226638.1"/>
    <property type="molecule type" value="Transcribed_RNA"/>
</dbReference>
<dbReference type="GO" id="GO:0003723">
    <property type="term" value="F:RNA binding"/>
    <property type="evidence" value="ECO:0007669"/>
    <property type="project" value="UniProtKB-KW"/>
</dbReference>
<evidence type="ECO:0000256" key="1">
    <source>
        <dbReference type="ARBA" id="ARBA00022884"/>
    </source>
</evidence>
<dbReference type="PANTHER" id="PTHR13734">
    <property type="entry name" value="TRNA-NUCLEOTIDYLTRANSFERASE"/>
    <property type="match status" value="1"/>
</dbReference>
<keyword evidence="1" id="KW-0694">RNA-binding</keyword>
<gene>
    <name evidence="2" type="ORF">TCHU04912_LOCUS21613</name>
</gene>
<sequence length="225" mass="24172">MAAASSVLHQLPDKALLDGEAKRLCLLAALLLPLREIDVTQSGGKAAKQAKTMAAYLIRESLKRRVKDGDVVDALHKDAVTFLEVWRELKGSGDSPELRTKLGQSIRRLKDMWPAAAVIAPILQAQVAAPLGVESAWEPATAARTDVTDSAACCCELIDAVHAFKLEKAHELKPMMDGKAIMRVLEMKAGGPALGKATAKVMNWQLANPTGTVEQCAAMLRAEKL</sequence>
<protein>
    <recommendedName>
        <fullName evidence="3">tRNA nucleotidyltransferase/poly(A) polymerase RNA and SrmB- binding domain-containing protein</fullName>
    </recommendedName>
</protein>
<name>A0A7S1T7J8_9CHLO</name>
<dbReference type="GO" id="GO:0052929">
    <property type="term" value="F:ATP:3'-cytidine-cytidine-tRNA adenylyltransferase activity"/>
    <property type="evidence" value="ECO:0007669"/>
    <property type="project" value="TreeGrafter"/>
</dbReference>
<evidence type="ECO:0000313" key="2">
    <source>
        <dbReference type="EMBL" id="CAD9226638.1"/>
    </source>
</evidence>
<dbReference type="GO" id="GO:0001680">
    <property type="term" value="P:tRNA 3'-terminal CCA addition"/>
    <property type="evidence" value="ECO:0007669"/>
    <property type="project" value="TreeGrafter"/>
</dbReference>